<name>Q4TFC4_TETNG</name>
<reference evidence="2" key="2">
    <citation type="submission" date="2004-02" db="EMBL/GenBank/DDBJ databases">
        <authorList>
            <consortium name="Genoscope"/>
            <consortium name="Whitehead Institute Centre for Genome Research"/>
        </authorList>
    </citation>
    <scope>NUCLEOTIDE SEQUENCE</scope>
</reference>
<accession>Q4TFC4</accession>
<organism evidence="2">
    <name type="scientific">Tetraodon nigroviridis</name>
    <name type="common">Spotted green pufferfish</name>
    <name type="synonym">Chelonodon nigroviridis</name>
    <dbReference type="NCBI Taxonomy" id="99883"/>
    <lineage>
        <taxon>Eukaryota</taxon>
        <taxon>Metazoa</taxon>
        <taxon>Chordata</taxon>
        <taxon>Craniata</taxon>
        <taxon>Vertebrata</taxon>
        <taxon>Euteleostomi</taxon>
        <taxon>Actinopterygii</taxon>
        <taxon>Neopterygii</taxon>
        <taxon>Teleostei</taxon>
        <taxon>Neoteleostei</taxon>
        <taxon>Acanthomorphata</taxon>
        <taxon>Eupercaria</taxon>
        <taxon>Tetraodontiformes</taxon>
        <taxon>Tetradontoidea</taxon>
        <taxon>Tetraodontidae</taxon>
        <taxon>Tetraodon</taxon>
    </lineage>
</organism>
<comment type="caution">
    <text evidence="2">The sequence shown here is derived from an EMBL/GenBank/DDBJ whole genome shotgun (WGS) entry which is preliminary data.</text>
</comment>
<feature type="non-terminal residue" evidence="2">
    <location>
        <position position="1"/>
    </location>
</feature>
<evidence type="ECO:0000313" key="2">
    <source>
        <dbReference type="EMBL" id="CAF88408.1"/>
    </source>
</evidence>
<gene>
    <name evidence="2" type="ORF">GSTENG00001720001</name>
</gene>
<dbReference type="EMBL" id="CAAE01004682">
    <property type="protein sequence ID" value="CAF88408.1"/>
    <property type="molecule type" value="Genomic_DNA"/>
</dbReference>
<protein>
    <submittedName>
        <fullName evidence="2">(spotted green pufferfish) hypothetical protein</fullName>
    </submittedName>
</protein>
<dbReference type="KEGG" id="tng:GSTEN00001720G001"/>
<evidence type="ECO:0000256" key="1">
    <source>
        <dbReference type="SAM" id="MobiDB-lite"/>
    </source>
</evidence>
<feature type="region of interest" description="Disordered" evidence="1">
    <location>
        <begin position="179"/>
        <end position="223"/>
    </location>
</feature>
<dbReference type="OrthoDB" id="10264062at2759"/>
<sequence>RWEEQQKALALEQLCGVFRVDLGHMRSLRLFFSDDAGTSGQLVIASRESQYKILHFHHAGLDKLVDVFQQWRCCRETQPKDQVAAAGGARRGGSWFAAELCAETVAPASRCLRRNPACSSASRGPACPPPTPTQRRSFIAGWTSASGCATSTRAGEWRRSINYARPFSLAGSTLPSAGRCGPSSCTTTAMTPPPRRERPGGCRSAPTTRTSSREGMAGKTGGC</sequence>
<reference evidence="2" key="1">
    <citation type="journal article" date="2004" name="Nature">
        <title>Genome duplication in the teleost fish Tetraodon nigroviridis reveals the early vertebrate proto-karyotype.</title>
        <authorList>
            <person name="Jaillon O."/>
            <person name="Aury J.-M."/>
            <person name="Brunet F."/>
            <person name="Petit J.-L."/>
            <person name="Stange-Thomann N."/>
            <person name="Mauceli E."/>
            <person name="Bouneau L."/>
            <person name="Fischer C."/>
            <person name="Ozouf-Costaz C."/>
            <person name="Bernot A."/>
            <person name="Nicaud S."/>
            <person name="Jaffe D."/>
            <person name="Fisher S."/>
            <person name="Lutfalla G."/>
            <person name="Dossat C."/>
            <person name="Segurens B."/>
            <person name="Dasilva C."/>
            <person name="Salanoubat M."/>
            <person name="Levy M."/>
            <person name="Boudet N."/>
            <person name="Castellano S."/>
            <person name="Anthouard V."/>
            <person name="Jubin C."/>
            <person name="Castelli V."/>
            <person name="Katinka M."/>
            <person name="Vacherie B."/>
            <person name="Biemont C."/>
            <person name="Skalli Z."/>
            <person name="Cattolico L."/>
            <person name="Poulain J."/>
            <person name="De Berardinis V."/>
            <person name="Cruaud C."/>
            <person name="Duprat S."/>
            <person name="Brottier P."/>
            <person name="Coutanceau J.-P."/>
            <person name="Gouzy J."/>
            <person name="Parra G."/>
            <person name="Lardier G."/>
            <person name="Chapple C."/>
            <person name="McKernan K.J."/>
            <person name="McEwan P."/>
            <person name="Bosak S."/>
            <person name="Kellis M."/>
            <person name="Volff J.-N."/>
            <person name="Guigo R."/>
            <person name="Zody M.C."/>
            <person name="Mesirov J."/>
            <person name="Lindblad-Toh K."/>
            <person name="Birren B."/>
            <person name="Nusbaum C."/>
            <person name="Kahn D."/>
            <person name="Robinson-Rechavi M."/>
            <person name="Laudet V."/>
            <person name="Schachter V."/>
            <person name="Quetier F."/>
            <person name="Saurin W."/>
            <person name="Scarpelli C."/>
            <person name="Wincker P."/>
            <person name="Lander E.S."/>
            <person name="Weissenbach J."/>
            <person name="Roest Crollius H."/>
        </authorList>
    </citation>
    <scope>NUCLEOTIDE SEQUENCE [LARGE SCALE GENOMIC DNA]</scope>
</reference>
<dbReference type="AlphaFoldDB" id="Q4TFC4"/>
<proteinExistence type="predicted"/>
<feature type="region of interest" description="Disordered" evidence="1">
    <location>
        <begin position="115"/>
        <end position="135"/>
    </location>
</feature>